<protein>
    <submittedName>
        <fullName evidence="4">Sigma-54 interacting transcriptional regulator</fullName>
    </submittedName>
</protein>
<dbReference type="Pfam" id="PF25601">
    <property type="entry name" value="AAA_lid_14"/>
    <property type="match status" value="1"/>
</dbReference>
<proteinExistence type="predicted"/>
<dbReference type="GO" id="GO:0006355">
    <property type="term" value="P:regulation of DNA-templated transcription"/>
    <property type="evidence" value="ECO:0007669"/>
    <property type="project" value="InterPro"/>
</dbReference>
<dbReference type="InterPro" id="IPR002078">
    <property type="entry name" value="Sigma_54_int"/>
</dbReference>
<dbReference type="Pfam" id="PF00158">
    <property type="entry name" value="Sigma54_activat"/>
    <property type="match status" value="1"/>
</dbReference>
<dbReference type="GO" id="GO:0005524">
    <property type="term" value="F:ATP binding"/>
    <property type="evidence" value="ECO:0007669"/>
    <property type="project" value="UniProtKB-KW"/>
</dbReference>
<dbReference type="EMBL" id="VLKY01000040">
    <property type="protein sequence ID" value="TWI45204.1"/>
    <property type="molecule type" value="Genomic_DNA"/>
</dbReference>
<keyword evidence="2" id="KW-0067">ATP-binding</keyword>
<keyword evidence="1" id="KW-0547">Nucleotide-binding</keyword>
<organism evidence="4 5">
    <name type="scientific">Pseudomonas duriflava</name>
    <dbReference type="NCBI Taxonomy" id="459528"/>
    <lineage>
        <taxon>Bacteria</taxon>
        <taxon>Pseudomonadati</taxon>
        <taxon>Pseudomonadota</taxon>
        <taxon>Gammaproteobacteria</taxon>
        <taxon>Pseudomonadales</taxon>
        <taxon>Pseudomonadaceae</taxon>
        <taxon>Pseudomonas</taxon>
    </lineage>
</organism>
<evidence type="ECO:0000259" key="3">
    <source>
        <dbReference type="PROSITE" id="PS50045"/>
    </source>
</evidence>
<feature type="domain" description="Sigma-54 factor interaction" evidence="3">
    <location>
        <begin position="1"/>
        <end position="119"/>
    </location>
</feature>
<dbReference type="Gene3D" id="3.40.50.300">
    <property type="entry name" value="P-loop containing nucleotide triphosphate hydrolases"/>
    <property type="match status" value="1"/>
</dbReference>
<comment type="caution">
    <text evidence="4">The sequence shown here is derived from an EMBL/GenBank/DDBJ whole genome shotgun (WGS) entry which is preliminary data.</text>
</comment>
<name>A0A562PL97_9PSED</name>
<dbReference type="SUPFAM" id="SSF52540">
    <property type="entry name" value="P-loop containing nucleoside triphosphate hydrolases"/>
    <property type="match status" value="1"/>
</dbReference>
<dbReference type="PROSITE" id="PS50045">
    <property type="entry name" value="SIGMA54_INTERACT_4"/>
    <property type="match status" value="1"/>
</dbReference>
<evidence type="ECO:0000256" key="1">
    <source>
        <dbReference type="ARBA" id="ARBA00022741"/>
    </source>
</evidence>
<dbReference type="InterPro" id="IPR027417">
    <property type="entry name" value="P-loop_NTPase"/>
</dbReference>
<evidence type="ECO:0000313" key="5">
    <source>
        <dbReference type="Proteomes" id="UP000316905"/>
    </source>
</evidence>
<dbReference type="Proteomes" id="UP000316905">
    <property type="component" value="Unassembled WGS sequence"/>
</dbReference>
<dbReference type="PANTHER" id="PTHR32071:SF77">
    <property type="entry name" value="TRANSCRIPTIONAL REGULATORY PROTEIN"/>
    <property type="match status" value="1"/>
</dbReference>
<reference evidence="4 5" key="1">
    <citation type="journal article" date="2015" name="Stand. Genomic Sci.">
        <title>Genomic Encyclopedia of Bacterial and Archaeal Type Strains, Phase III: the genomes of soil and plant-associated and newly described type strains.</title>
        <authorList>
            <person name="Whitman W.B."/>
            <person name="Woyke T."/>
            <person name="Klenk H.P."/>
            <person name="Zhou Y."/>
            <person name="Lilburn T.G."/>
            <person name="Beck B.J."/>
            <person name="De Vos P."/>
            <person name="Vandamme P."/>
            <person name="Eisen J.A."/>
            <person name="Garrity G."/>
            <person name="Hugenholtz P."/>
            <person name="Kyrpides N.C."/>
        </authorList>
    </citation>
    <scope>NUCLEOTIDE SEQUENCE [LARGE SCALE GENOMIC DNA]</scope>
    <source>
        <strain evidence="4 5">CGMCC 1.6858</strain>
    </source>
</reference>
<dbReference type="AlphaFoldDB" id="A0A562PL97"/>
<evidence type="ECO:0000256" key="2">
    <source>
        <dbReference type="ARBA" id="ARBA00022840"/>
    </source>
</evidence>
<dbReference type="Gene3D" id="1.10.8.60">
    <property type="match status" value="1"/>
</dbReference>
<accession>A0A562PL97</accession>
<dbReference type="PANTHER" id="PTHR32071">
    <property type="entry name" value="TRANSCRIPTIONAL REGULATORY PROTEIN"/>
    <property type="match status" value="1"/>
</dbReference>
<sequence>MPLGLQTLLLRVLQKHCLTRLGSRTSISLDIRVISASHCDFNQRLEDKTFREDLYYRLNELQVLLPRLSQRQDLDVLISRLLYRQGPYRLAASARHLLLAYEWPGNIRQLEQVLRLAAALAGDEHVVESEHLPLS</sequence>
<keyword evidence="5" id="KW-1185">Reference proteome</keyword>
<gene>
    <name evidence="4" type="ORF">IQ22_04653</name>
</gene>
<evidence type="ECO:0000313" key="4">
    <source>
        <dbReference type="EMBL" id="TWI45204.1"/>
    </source>
</evidence>
<dbReference type="InterPro" id="IPR058031">
    <property type="entry name" value="AAA_lid_NorR"/>
</dbReference>